<gene>
    <name evidence="1" type="ORF">SSZBM1_216</name>
</gene>
<sequence>MNNEFLDQYQEHMEMIGQGLTNLANRIGNIEVAMSKMPEPGADMIKYKPEGYEDYLNVRQLFDDLYVRLNMLEDRIKALE</sequence>
<evidence type="ECO:0000313" key="2">
    <source>
        <dbReference type="Proteomes" id="UP000829362"/>
    </source>
</evidence>
<dbReference type="EMBL" id="OL473597">
    <property type="protein sequence ID" value="UNH61333.1"/>
    <property type="molecule type" value="Genomic_DNA"/>
</dbReference>
<accession>A0AC61TSY3</accession>
<reference evidence="1" key="1">
    <citation type="submission" date="2021-11" db="EMBL/GenBank/DDBJ databases">
        <authorList>
            <person name="Rong C."/>
            <person name="Yang Y."/>
            <person name="Li S."/>
            <person name="Zhou K."/>
            <person name="Xu Y."/>
            <person name="Zhang R."/>
            <person name="Zhang Y."/>
        </authorList>
    </citation>
    <scope>NUCLEOTIDE SEQUENCE</scope>
</reference>
<proteinExistence type="predicted"/>
<keyword evidence="2" id="KW-1185">Reference proteome</keyword>
<protein>
    <submittedName>
        <fullName evidence="1">Uncharacterized protein</fullName>
    </submittedName>
</protein>
<name>A0AC61TSY3_9CAUD</name>
<dbReference type="Proteomes" id="UP000829362">
    <property type="component" value="Segment"/>
</dbReference>
<evidence type="ECO:0000313" key="1">
    <source>
        <dbReference type="EMBL" id="UNH61333.1"/>
    </source>
</evidence>
<organism evidence="1 2">
    <name type="scientific">Synechococcus phage S-SZBM1</name>
    <dbReference type="NCBI Taxonomy" id="2926475"/>
    <lineage>
        <taxon>Viruses</taxon>
        <taxon>Duplodnaviria</taxon>
        <taxon>Heunggongvirae</taxon>
        <taxon>Uroviricota</taxon>
        <taxon>Caudoviricetes</taxon>
        <taxon>Pantevenvirales</taxon>
        <taxon>Kyanoviridae</taxon>
        <taxon>Shenzhenivirus</taxon>
        <taxon>Shenzhenivirus sszbm1</taxon>
    </lineage>
</organism>